<protein>
    <submittedName>
        <fullName evidence="3">Tripartite-type tricarboxylate transporter receptor subunit TctC</fullName>
    </submittedName>
</protein>
<comment type="similarity">
    <text evidence="1">Belongs to the UPF0065 (bug) family.</text>
</comment>
<dbReference type="InterPro" id="IPR005064">
    <property type="entry name" value="BUG"/>
</dbReference>
<dbReference type="Gene3D" id="3.40.190.10">
    <property type="entry name" value="Periplasmic binding protein-like II"/>
    <property type="match status" value="1"/>
</dbReference>
<dbReference type="EMBL" id="QKYU01000016">
    <property type="protein sequence ID" value="PZW43133.1"/>
    <property type="molecule type" value="Genomic_DNA"/>
</dbReference>
<dbReference type="Proteomes" id="UP000249688">
    <property type="component" value="Unassembled WGS sequence"/>
</dbReference>
<gene>
    <name evidence="3" type="ORF">C8P66_11654</name>
</gene>
<dbReference type="OrthoDB" id="7250553at2"/>
<feature type="signal peptide" evidence="2">
    <location>
        <begin position="1"/>
        <end position="22"/>
    </location>
</feature>
<organism evidence="3 4">
    <name type="scientific">Humitalea rosea</name>
    <dbReference type="NCBI Taxonomy" id="990373"/>
    <lineage>
        <taxon>Bacteria</taxon>
        <taxon>Pseudomonadati</taxon>
        <taxon>Pseudomonadota</taxon>
        <taxon>Alphaproteobacteria</taxon>
        <taxon>Acetobacterales</taxon>
        <taxon>Roseomonadaceae</taxon>
        <taxon>Humitalea</taxon>
    </lineage>
</organism>
<dbReference type="Pfam" id="PF03401">
    <property type="entry name" value="TctC"/>
    <property type="match status" value="1"/>
</dbReference>
<keyword evidence="4" id="KW-1185">Reference proteome</keyword>
<dbReference type="InterPro" id="IPR042100">
    <property type="entry name" value="Bug_dom1"/>
</dbReference>
<dbReference type="Gene3D" id="3.40.190.150">
    <property type="entry name" value="Bordetella uptake gene, domain 1"/>
    <property type="match status" value="1"/>
</dbReference>
<keyword evidence="3" id="KW-0675">Receptor</keyword>
<comment type="caution">
    <text evidence="3">The sequence shown here is derived from an EMBL/GenBank/DDBJ whole genome shotgun (WGS) entry which is preliminary data.</text>
</comment>
<dbReference type="PANTHER" id="PTHR42928:SF5">
    <property type="entry name" value="BLR1237 PROTEIN"/>
    <property type="match status" value="1"/>
</dbReference>
<dbReference type="PANTHER" id="PTHR42928">
    <property type="entry name" value="TRICARBOXYLATE-BINDING PROTEIN"/>
    <property type="match status" value="1"/>
</dbReference>
<dbReference type="PIRSF" id="PIRSF017082">
    <property type="entry name" value="YflP"/>
    <property type="match status" value="1"/>
</dbReference>
<evidence type="ECO:0000256" key="1">
    <source>
        <dbReference type="ARBA" id="ARBA00006987"/>
    </source>
</evidence>
<reference evidence="3 4" key="1">
    <citation type="submission" date="2018-06" db="EMBL/GenBank/DDBJ databases">
        <title>Genomic Encyclopedia of Archaeal and Bacterial Type Strains, Phase II (KMG-II): from individual species to whole genera.</title>
        <authorList>
            <person name="Goeker M."/>
        </authorList>
    </citation>
    <scope>NUCLEOTIDE SEQUENCE [LARGE SCALE GENOMIC DNA]</scope>
    <source>
        <strain evidence="3 4">DSM 24525</strain>
    </source>
</reference>
<dbReference type="SUPFAM" id="SSF53850">
    <property type="entry name" value="Periplasmic binding protein-like II"/>
    <property type="match status" value="1"/>
</dbReference>
<dbReference type="RefSeq" id="WP_111399007.1">
    <property type="nucleotide sequence ID" value="NZ_QKYU01000016.1"/>
</dbReference>
<name>A0A2W7IWR0_9PROT</name>
<dbReference type="CDD" id="cd13578">
    <property type="entry name" value="PBP2_Bug27"/>
    <property type="match status" value="1"/>
</dbReference>
<dbReference type="AlphaFoldDB" id="A0A2W7IWR0"/>
<keyword evidence="2" id="KW-0732">Signal</keyword>
<evidence type="ECO:0000313" key="3">
    <source>
        <dbReference type="EMBL" id="PZW43133.1"/>
    </source>
</evidence>
<sequence>MTITRRAALVAALAPLAAPALAQDAAYPTRQIRLILAFASGGGTDLVARTLAARMTTLLGQAVLVDNRPGGGGNLSTELAAAARPDGYTLLMGNQGPMSVNPTLFPNLRVDPATALDPIGMVADAPLLLVAGPKSRANTVAELLAEIRAEKGDMTYASASNGSASHLSTALLLQTTGLEATHVPFRGAAPALTEVISGNVGFMITTVPSVMGMISGGLLRPIATTGDTRLTQLPNVPTVAETVPGYRATAWYGILVPKGVPQAIRDKLSATVLASVTTPEVATRLRDEGAEPSRMDAAAFGAFIAEERTRWAQVVRAGAINVD</sequence>
<accession>A0A2W7IWR0</accession>
<evidence type="ECO:0000313" key="4">
    <source>
        <dbReference type="Proteomes" id="UP000249688"/>
    </source>
</evidence>
<feature type="chain" id="PRO_5016153344" evidence="2">
    <location>
        <begin position="23"/>
        <end position="323"/>
    </location>
</feature>
<proteinExistence type="inferred from homology"/>
<evidence type="ECO:0000256" key="2">
    <source>
        <dbReference type="SAM" id="SignalP"/>
    </source>
</evidence>